<comment type="catalytic activity">
    <reaction evidence="5">
        <text>7-aminomethyl-7-carbaguanosine(34) in tRNA + S-adenosyl-L-methionine = epoxyqueuosine(34) in tRNA + adenine + L-methionine + 2 H(+)</text>
        <dbReference type="Rhea" id="RHEA:32155"/>
        <dbReference type="Rhea" id="RHEA-COMP:10342"/>
        <dbReference type="Rhea" id="RHEA-COMP:18582"/>
        <dbReference type="ChEBI" id="CHEBI:15378"/>
        <dbReference type="ChEBI" id="CHEBI:16708"/>
        <dbReference type="ChEBI" id="CHEBI:57844"/>
        <dbReference type="ChEBI" id="CHEBI:59789"/>
        <dbReference type="ChEBI" id="CHEBI:82833"/>
        <dbReference type="ChEBI" id="CHEBI:194443"/>
        <dbReference type="EC" id="2.4.99.17"/>
    </reaction>
</comment>
<dbReference type="Gene3D" id="3.40.1780.10">
    <property type="entry name" value="QueA-like"/>
    <property type="match status" value="2"/>
</dbReference>
<evidence type="ECO:0000313" key="6">
    <source>
        <dbReference type="EMBL" id="REA62344.1"/>
    </source>
</evidence>
<evidence type="ECO:0000256" key="1">
    <source>
        <dbReference type="ARBA" id="ARBA00022490"/>
    </source>
</evidence>
<dbReference type="EC" id="2.4.99.17" evidence="5"/>
<dbReference type="GO" id="GO:0051075">
    <property type="term" value="F:S-adenosylmethionine:tRNA ribosyltransferase-isomerase activity"/>
    <property type="evidence" value="ECO:0007669"/>
    <property type="project" value="UniProtKB-EC"/>
</dbReference>
<evidence type="ECO:0000313" key="7">
    <source>
        <dbReference type="Proteomes" id="UP000256373"/>
    </source>
</evidence>
<dbReference type="UniPathway" id="UPA00392"/>
<dbReference type="PANTHER" id="PTHR30307:SF0">
    <property type="entry name" value="S-ADENOSYLMETHIONINE:TRNA RIBOSYLTRANSFERASE-ISOMERASE"/>
    <property type="match status" value="1"/>
</dbReference>
<dbReference type="OrthoDB" id="9805933at2"/>
<evidence type="ECO:0000256" key="3">
    <source>
        <dbReference type="ARBA" id="ARBA00022691"/>
    </source>
</evidence>
<gene>
    <name evidence="5" type="primary">queA</name>
    <name evidence="6" type="ORF">DSL64_08750</name>
</gene>
<comment type="subunit">
    <text evidence="5">Monomer.</text>
</comment>
<comment type="subcellular location">
    <subcellularLocation>
        <location evidence="5">Cytoplasm</location>
    </subcellularLocation>
</comment>
<evidence type="ECO:0000256" key="2">
    <source>
        <dbReference type="ARBA" id="ARBA00022679"/>
    </source>
</evidence>
<dbReference type="Proteomes" id="UP000256373">
    <property type="component" value="Unassembled WGS sequence"/>
</dbReference>
<proteinExistence type="inferred from homology"/>
<dbReference type="RefSeq" id="WP_115830350.1">
    <property type="nucleotide sequence ID" value="NZ_QNUL01000005.1"/>
</dbReference>
<comment type="pathway">
    <text evidence="5">tRNA modification; tRNA-queuosine biosynthesis.</text>
</comment>
<dbReference type="GO" id="GO:0008616">
    <property type="term" value="P:tRNA queuosine(34) biosynthetic process"/>
    <property type="evidence" value="ECO:0007669"/>
    <property type="project" value="UniProtKB-UniRule"/>
</dbReference>
<keyword evidence="4 5" id="KW-0671">Queuosine biosynthesis</keyword>
<dbReference type="InterPro" id="IPR042118">
    <property type="entry name" value="QueA_dom1"/>
</dbReference>
<dbReference type="Gene3D" id="2.40.10.240">
    <property type="entry name" value="QueA-like"/>
    <property type="match status" value="1"/>
</dbReference>
<dbReference type="InterPro" id="IPR036100">
    <property type="entry name" value="QueA_sf"/>
</dbReference>
<dbReference type="Pfam" id="PF02547">
    <property type="entry name" value="Queuosine_synth"/>
    <property type="match status" value="1"/>
</dbReference>
<dbReference type="PANTHER" id="PTHR30307">
    <property type="entry name" value="S-ADENOSYLMETHIONINE:TRNA RIBOSYLTRANSFERASE-ISOMERASE"/>
    <property type="match status" value="1"/>
</dbReference>
<comment type="similarity">
    <text evidence="5">Belongs to the QueA family.</text>
</comment>
<sequence>MKTNWLEQAESIRLEAFHYDLPDERIARYPLNPRDSSKLLVYKDGKIAHQQFPDLVSQLPADSLLVFNNTKVIPARAHFQKETGATIEILLLHPELPTQVINDAMLVTQTCVWECMIGNKKRWKKADVLSTTISVNGESLKLEVEYVDYERNHVRLSWNREFTFLEIVKALGEIPLPPYLNRETEELDKQTYQTVYADRDGAVAAPTAGLHFTEQVFDKLNAKGVKRSFLTLHVGAGTFQPIKASTVTEHRMHSEQVVFSRELIDELLAGIGSVIPIGTTSMRSLESLYWYGVKLFRKETTAFQIEKLYPYPFEEHELPTAQVALTAIANFMDELEISQLIGETEIFIFPGYKFRICKGIVTNFHQPGSTLILLVAALVGEDWTRIYNEALDNDYRFLSYGDSSLLWGRG</sequence>
<comment type="function">
    <text evidence="5">Transfers and isomerizes the ribose moiety from AdoMet to the 7-aminomethyl group of 7-deazaguanine (preQ1-tRNA) to give epoxyqueuosine (oQ-tRNA).</text>
</comment>
<keyword evidence="6" id="KW-0413">Isomerase</keyword>
<keyword evidence="2 5" id="KW-0808">Transferase</keyword>
<dbReference type="SUPFAM" id="SSF111337">
    <property type="entry name" value="QueA-like"/>
    <property type="match status" value="1"/>
</dbReference>
<dbReference type="InterPro" id="IPR003699">
    <property type="entry name" value="QueA"/>
</dbReference>
<keyword evidence="7" id="KW-1185">Reference proteome</keyword>
<keyword evidence="1 5" id="KW-0963">Cytoplasm</keyword>
<reference evidence="6 7" key="1">
    <citation type="submission" date="2018-07" db="EMBL/GenBank/DDBJ databases">
        <title>Dyadobacter roseus sp. nov., isolated from rose rhizosphere soil.</title>
        <authorList>
            <person name="Chen L."/>
        </authorList>
    </citation>
    <scope>NUCLEOTIDE SEQUENCE [LARGE SCALE GENOMIC DNA]</scope>
    <source>
        <strain evidence="6 7">RS19</strain>
    </source>
</reference>
<protein>
    <recommendedName>
        <fullName evidence="5">S-adenosylmethionine:tRNA ribosyltransferase-isomerase</fullName>
        <ecNumber evidence="5">2.4.99.17</ecNumber>
    </recommendedName>
    <alternativeName>
        <fullName evidence="5">Queuosine biosynthesis protein QueA</fullName>
    </alternativeName>
</protein>
<accession>A0A3D8YD16</accession>
<keyword evidence="3 5" id="KW-0949">S-adenosyl-L-methionine</keyword>
<comment type="caution">
    <text evidence="6">The sequence shown here is derived from an EMBL/GenBank/DDBJ whole genome shotgun (WGS) entry which is preliminary data.</text>
</comment>
<organism evidence="6 7">
    <name type="scientific">Dyadobacter luteus</name>
    <dbReference type="NCBI Taxonomy" id="2259619"/>
    <lineage>
        <taxon>Bacteria</taxon>
        <taxon>Pseudomonadati</taxon>
        <taxon>Bacteroidota</taxon>
        <taxon>Cytophagia</taxon>
        <taxon>Cytophagales</taxon>
        <taxon>Spirosomataceae</taxon>
        <taxon>Dyadobacter</taxon>
    </lineage>
</organism>
<dbReference type="AlphaFoldDB" id="A0A3D8YD16"/>
<evidence type="ECO:0000256" key="5">
    <source>
        <dbReference type="HAMAP-Rule" id="MF_00113"/>
    </source>
</evidence>
<dbReference type="HAMAP" id="MF_00113">
    <property type="entry name" value="QueA"/>
    <property type="match status" value="1"/>
</dbReference>
<dbReference type="EMBL" id="QNUL01000005">
    <property type="protein sequence ID" value="REA62344.1"/>
    <property type="molecule type" value="Genomic_DNA"/>
</dbReference>
<evidence type="ECO:0000256" key="4">
    <source>
        <dbReference type="ARBA" id="ARBA00022785"/>
    </source>
</evidence>
<dbReference type="GO" id="GO:0005737">
    <property type="term" value="C:cytoplasm"/>
    <property type="evidence" value="ECO:0007669"/>
    <property type="project" value="UniProtKB-SubCell"/>
</dbReference>
<name>A0A3D8YD16_9BACT</name>
<dbReference type="InterPro" id="IPR042119">
    <property type="entry name" value="QueA_dom2"/>
</dbReference>